<accession>A0A1Q8HYV2</accession>
<sequence length="202" mass="21811">MKRRLLMAAGGIASLSAVASCSKSPEKTPVSDMTSVDDVKQPQAPSKSPQDAPQDWTSINFSGISVSLLSSLKGPTRRSGWPPYAVSYDQQTNDTSFEQRVLLSGIDASTTADGIRQTVSLTSSYLFENYSEIGRISWEASGDKPATERVAFYWGPAASWLGWTWLLASQVGTGVVTLLSTVLDDGLRNGIENSLTLTRQQQ</sequence>
<comment type="caution">
    <text evidence="3">The sequence shown here is derived from an EMBL/GenBank/DDBJ whole genome shotgun (WGS) entry which is preliminary data.</text>
</comment>
<feature type="chain" id="PRO_5039081111" description="Lipoprotein" evidence="2">
    <location>
        <begin position="20"/>
        <end position="202"/>
    </location>
</feature>
<protein>
    <recommendedName>
        <fullName evidence="5">Lipoprotein</fullName>
    </recommendedName>
</protein>
<evidence type="ECO:0000256" key="1">
    <source>
        <dbReference type="SAM" id="MobiDB-lite"/>
    </source>
</evidence>
<dbReference type="PROSITE" id="PS51257">
    <property type="entry name" value="PROKAR_LIPOPROTEIN"/>
    <property type="match status" value="1"/>
</dbReference>
<reference evidence="3 4" key="1">
    <citation type="submission" date="2016-12" db="EMBL/GenBank/DDBJ databases">
        <title>Genomic comparison of strains in the 'Actinomyces naeslundii' group.</title>
        <authorList>
            <person name="Mughal S.R."/>
            <person name="Do T."/>
            <person name="Gilbert S.C."/>
            <person name="Witherden E.A."/>
            <person name="Didelot X."/>
            <person name="Beighton D."/>
        </authorList>
    </citation>
    <scope>NUCLEOTIDE SEQUENCE [LARGE SCALE GENOMIC DNA]</scope>
    <source>
        <strain evidence="3 4">S64C</strain>
    </source>
</reference>
<gene>
    <name evidence="3" type="ORF">BKH32_10815</name>
</gene>
<evidence type="ECO:0000256" key="2">
    <source>
        <dbReference type="SAM" id="SignalP"/>
    </source>
</evidence>
<keyword evidence="2" id="KW-0732">Signal</keyword>
<feature type="region of interest" description="Disordered" evidence="1">
    <location>
        <begin position="18"/>
        <end position="55"/>
    </location>
</feature>
<proteinExistence type="predicted"/>
<name>A0A1Q8HYV2_9ACTO</name>
<feature type="compositionally biased region" description="Polar residues" evidence="1">
    <location>
        <begin position="43"/>
        <end position="55"/>
    </location>
</feature>
<organism evidence="3 4">
    <name type="scientific">Actinomyces oris</name>
    <dbReference type="NCBI Taxonomy" id="544580"/>
    <lineage>
        <taxon>Bacteria</taxon>
        <taxon>Bacillati</taxon>
        <taxon>Actinomycetota</taxon>
        <taxon>Actinomycetes</taxon>
        <taxon>Actinomycetales</taxon>
        <taxon>Actinomycetaceae</taxon>
        <taxon>Actinomyces</taxon>
    </lineage>
</organism>
<evidence type="ECO:0000313" key="4">
    <source>
        <dbReference type="Proteomes" id="UP000185736"/>
    </source>
</evidence>
<dbReference type="RefSeq" id="WP_075250046.1">
    <property type="nucleotide sequence ID" value="NZ_MSGO01000047.1"/>
</dbReference>
<evidence type="ECO:0000313" key="3">
    <source>
        <dbReference type="EMBL" id="OLL14018.1"/>
    </source>
</evidence>
<dbReference type="AlphaFoldDB" id="A0A1Q8HYV2"/>
<feature type="signal peptide" evidence="2">
    <location>
        <begin position="1"/>
        <end position="19"/>
    </location>
</feature>
<dbReference type="EMBL" id="MSGO01000047">
    <property type="protein sequence ID" value="OLL14018.1"/>
    <property type="molecule type" value="Genomic_DNA"/>
</dbReference>
<dbReference type="Proteomes" id="UP000185736">
    <property type="component" value="Unassembled WGS sequence"/>
</dbReference>
<evidence type="ECO:0008006" key="5">
    <source>
        <dbReference type="Google" id="ProtNLM"/>
    </source>
</evidence>